<reference evidence="5 6" key="1">
    <citation type="submission" date="2015-01" db="EMBL/GenBank/DDBJ databases">
        <title>Evolution of Trichinella species and genotypes.</title>
        <authorList>
            <person name="Korhonen P.K."/>
            <person name="Edoardo P."/>
            <person name="Giuseppe L.R."/>
            <person name="Gasser R.B."/>
        </authorList>
    </citation>
    <scope>NUCLEOTIDE SEQUENCE [LARGE SCALE GENOMIC DNA]</scope>
    <source>
        <strain evidence="2">ISS13</strain>
        <strain evidence="4">ISS176</strain>
        <strain evidence="3">ISS588</strain>
    </source>
</reference>
<evidence type="ECO:0000313" key="4">
    <source>
        <dbReference type="EMBL" id="KRZ41085.1"/>
    </source>
</evidence>
<protein>
    <submittedName>
        <fullName evidence="3">Uncharacterized protein</fullName>
    </submittedName>
</protein>
<evidence type="ECO:0000313" key="3">
    <source>
        <dbReference type="EMBL" id="KRZ30362.1"/>
    </source>
</evidence>
<keyword evidence="1" id="KW-1133">Transmembrane helix</keyword>
<dbReference type="AlphaFoldDB" id="A0A0V1J5W6"/>
<gene>
    <name evidence="2" type="ORF">T4A_13668</name>
    <name evidence="3" type="ORF">T4B_13743</name>
    <name evidence="4" type="ORF">T4C_11824</name>
</gene>
<dbReference type="EMBL" id="JYDV01000022">
    <property type="protein sequence ID" value="KRZ41085.1"/>
    <property type="molecule type" value="Genomic_DNA"/>
</dbReference>
<dbReference type="Proteomes" id="UP000054632">
    <property type="component" value="Unassembled WGS sequence"/>
</dbReference>
<keyword evidence="1" id="KW-0472">Membrane</keyword>
<keyword evidence="6" id="KW-1185">Reference proteome</keyword>
<evidence type="ECO:0000313" key="5">
    <source>
        <dbReference type="Proteomes" id="UP000054632"/>
    </source>
</evidence>
<keyword evidence="1" id="KW-0812">Transmembrane</keyword>
<comment type="caution">
    <text evidence="3">The sequence shown here is derived from an EMBL/GenBank/DDBJ whole genome shotgun (WGS) entry which is preliminary data.</text>
</comment>
<sequence>MQIYSNHSDAHHQICLSMALSFWTEKNKKKKKKNIFVNDLLINGSIMAISIETTITELSMS</sequence>
<organism evidence="3 6">
    <name type="scientific">Trichinella pseudospiralis</name>
    <name type="common">Parasitic roundworm</name>
    <dbReference type="NCBI Taxonomy" id="6337"/>
    <lineage>
        <taxon>Eukaryota</taxon>
        <taxon>Metazoa</taxon>
        <taxon>Ecdysozoa</taxon>
        <taxon>Nematoda</taxon>
        <taxon>Enoplea</taxon>
        <taxon>Dorylaimia</taxon>
        <taxon>Trichinellida</taxon>
        <taxon>Trichinellidae</taxon>
        <taxon>Trichinella</taxon>
    </lineage>
</organism>
<name>A0A0V1J5W6_TRIPS</name>
<dbReference type="Proteomes" id="UP000054826">
    <property type="component" value="Unassembled WGS sequence"/>
</dbReference>
<evidence type="ECO:0000313" key="6">
    <source>
        <dbReference type="Proteomes" id="UP000054805"/>
    </source>
</evidence>
<accession>A0A0V1J5W6</accession>
<proteinExistence type="predicted"/>
<dbReference type="EMBL" id="JYDR01000062">
    <property type="protein sequence ID" value="KRY71134.1"/>
    <property type="molecule type" value="Genomic_DNA"/>
</dbReference>
<evidence type="ECO:0000313" key="2">
    <source>
        <dbReference type="EMBL" id="KRY71134.1"/>
    </source>
</evidence>
<feature type="transmembrane region" description="Helical" evidence="1">
    <location>
        <begin position="35"/>
        <end position="55"/>
    </location>
</feature>
<evidence type="ECO:0000256" key="1">
    <source>
        <dbReference type="SAM" id="Phobius"/>
    </source>
</evidence>
<dbReference type="Proteomes" id="UP000054805">
    <property type="component" value="Unassembled WGS sequence"/>
</dbReference>
<dbReference type="EMBL" id="JYDS01000035">
    <property type="protein sequence ID" value="KRZ30362.1"/>
    <property type="molecule type" value="Genomic_DNA"/>
</dbReference>